<name>A0A6I4SWX9_9SPHN</name>
<keyword evidence="4" id="KW-1185">Reference proteome</keyword>
<keyword evidence="3" id="KW-0675">Receptor</keyword>
<keyword evidence="1 2" id="KW-0732">Signal</keyword>
<dbReference type="SUPFAM" id="SSF56935">
    <property type="entry name" value="Porins"/>
    <property type="match status" value="1"/>
</dbReference>
<dbReference type="GO" id="GO:0015344">
    <property type="term" value="F:siderophore uptake transmembrane transporter activity"/>
    <property type="evidence" value="ECO:0007669"/>
    <property type="project" value="TreeGrafter"/>
</dbReference>
<dbReference type="Gene3D" id="2.170.130.10">
    <property type="entry name" value="TonB-dependent receptor, plug domain"/>
    <property type="match status" value="1"/>
</dbReference>
<sequence>MSKTINKNRRPFPSNLRLATAIATIALAVPSLAAAQDNAEDAVAASGEAGKLVYTPADFARFSPKTAYDMLSQVPSFTIHSSDQERGLGQASENVLIDGQRVANKTGGAVDVLQKTPAANVVRIEIVDASTLGIAGLSGQVANVVLTEEKSASGQFAWRPDVRAHYAKPNFFKGNISYSGKSGWLDYTLSIKNPGGRGAFAGPIVLTDASGNVIETRHQLFHSESELVTFETKFGIDGPGTSEGNLTLGYTPYWAPSYSREDRMPVGGVNYTRLNDQKLDGFYYDVNGDYAFDLGGGRLKLIGLRHFDHEPFDVSQINSYADGRPDDGVRFLRNSRIGETVLRAEYGWKGGKNDWQLSFERAYNSLDQRGTLYTLGADGEFTEVPYPDGSGHVVETRYEGIATWNRPIGDKADIQVAAGAEVSKLARLDGDLEPRDFFRPKGSVVLGWRPGDDWDLSLRLRRRVGQISFYDFLAQPNLQQERENSGNPDLVPPQSWEVETEFGKSLGAWGKTRLRLYHHWIEDIVDIIPVGVDGEAVGNLPHARRWGMEWTNTFQLEPVGVKGAKIDLSLELQDSSVADPLSGMHRPISNELKRYVNASYRHDIPSSDWAYGFGAEHYRMQKGYYLTEISEGWEGPLFDYWFIENKDVFGLTVNFTVVNLTNARHRRERTVYDGRRLSDPVLFNQLHDQLIGPIFRLTVKGTF</sequence>
<dbReference type="GO" id="GO:0044718">
    <property type="term" value="P:siderophore transmembrane transport"/>
    <property type="evidence" value="ECO:0007669"/>
    <property type="project" value="TreeGrafter"/>
</dbReference>
<organism evidence="3 4">
    <name type="scientific">Croceibacterium salegens</name>
    <dbReference type="NCBI Taxonomy" id="1737568"/>
    <lineage>
        <taxon>Bacteria</taxon>
        <taxon>Pseudomonadati</taxon>
        <taxon>Pseudomonadota</taxon>
        <taxon>Alphaproteobacteria</taxon>
        <taxon>Sphingomonadales</taxon>
        <taxon>Erythrobacteraceae</taxon>
        <taxon>Croceibacterium</taxon>
    </lineage>
</organism>
<proteinExistence type="predicted"/>
<evidence type="ECO:0000313" key="4">
    <source>
        <dbReference type="Proteomes" id="UP000433652"/>
    </source>
</evidence>
<dbReference type="InterPro" id="IPR039426">
    <property type="entry name" value="TonB-dep_rcpt-like"/>
</dbReference>
<dbReference type="AlphaFoldDB" id="A0A6I4SWX9"/>
<protein>
    <submittedName>
        <fullName evidence="3">TonB-dependent receptor</fullName>
    </submittedName>
</protein>
<evidence type="ECO:0000256" key="2">
    <source>
        <dbReference type="SAM" id="SignalP"/>
    </source>
</evidence>
<dbReference type="RefSeq" id="WP_159793635.1">
    <property type="nucleotide sequence ID" value="NZ_WTYM01000033.1"/>
</dbReference>
<evidence type="ECO:0000313" key="3">
    <source>
        <dbReference type="EMBL" id="MXO59336.1"/>
    </source>
</evidence>
<dbReference type="EMBL" id="WTYM01000033">
    <property type="protein sequence ID" value="MXO59336.1"/>
    <property type="molecule type" value="Genomic_DNA"/>
</dbReference>
<accession>A0A6I4SWX9</accession>
<dbReference type="PANTHER" id="PTHR30069:SF29">
    <property type="entry name" value="HEMOGLOBIN AND HEMOGLOBIN-HAPTOGLOBIN-BINDING PROTEIN 1-RELATED"/>
    <property type="match status" value="1"/>
</dbReference>
<dbReference type="PANTHER" id="PTHR30069">
    <property type="entry name" value="TONB-DEPENDENT OUTER MEMBRANE RECEPTOR"/>
    <property type="match status" value="1"/>
</dbReference>
<gene>
    <name evidence="3" type="ORF">GRI89_07250</name>
</gene>
<comment type="caution">
    <text evidence="3">The sequence shown here is derived from an EMBL/GenBank/DDBJ whole genome shotgun (WGS) entry which is preliminary data.</text>
</comment>
<feature type="chain" id="PRO_5026334989" evidence="2">
    <location>
        <begin position="36"/>
        <end position="703"/>
    </location>
</feature>
<dbReference type="GO" id="GO:0009279">
    <property type="term" value="C:cell outer membrane"/>
    <property type="evidence" value="ECO:0007669"/>
    <property type="project" value="TreeGrafter"/>
</dbReference>
<dbReference type="OrthoDB" id="7622322at2"/>
<reference evidence="3 4" key="1">
    <citation type="submission" date="2019-12" db="EMBL/GenBank/DDBJ databases">
        <title>Genomic-based taxomic classification of the family Erythrobacteraceae.</title>
        <authorList>
            <person name="Xu L."/>
        </authorList>
    </citation>
    <scope>NUCLEOTIDE SEQUENCE [LARGE SCALE GENOMIC DNA]</scope>
    <source>
        <strain evidence="3 4">MCCC 1K01500</strain>
    </source>
</reference>
<dbReference type="InterPro" id="IPR037066">
    <property type="entry name" value="Plug_dom_sf"/>
</dbReference>
<feature type="signal peptide" evidence="2">
    <location>
        <begin position="1"/>
        <end position="35"/>
    </location>
</feature>
<evidence type="ECO:0000256" key="1">
    <source>
        <dbReference type="ARBA" id="ARBA00022729"/>
    </source>
</evidence>
<dbReference type="Proteomes" id="UP000433652">
    <property type="component" value="Unassembled WGS sequence"/>
</dbReference>